<evidence type="ECO:0000313" key="1">
    <source>
        <dbReference type="EMBL" id="KAF9504130.1"/>
    </source>
</evidence>
<evidence type="ECO:0000313" key="2">
    <source>
        <dbReference type="Proteomes" id="UP000886523"/>
    </source>
</evidence>
<protein>
    <submittedName>
        <fullName evidence="1">Uncharacterized protein</fullName>
    </submittedName>
</protein>
<feature type="non-terminal residue" evidence="1">
    <location>
        <position position="1"/>
    </location>
</feature>
<sequence>RQALCVKSHLVKYKCDEVHGQRPNTCACALLDRAQAQIDAVIESYNVARMAYHQLVGSGIWEETIRVLHPWDVCAMDDSEGRSVQLGEGYHTLSWIWMAPGLRAISLSPTALRIEWAKCRACRNRWVEEELLVKEEIQRTIAFCEYKAEQWTERATARPGLPLDLLDGVRAYAYYQAALQHDRATSFR</sequence>
<keyword evidence="2" id="KW-1185">Reference proteome</keyword>
<proteinExistence type="predicted"/>
<dbReference type="OrthoDB" id="3232711at2759"/>
<dbReference type="Proteomes" id="UP000886523">
    <property type="component" value="Unassembled WGS sequence"/>
</dbReference>
<accession>A0A9P6DN10</accession>
<name>A0A9P6DN10_9AGAM</name>
<gene>
    <name evidence="1" type="ORF">BS47DRAFT_1308707</name>
</gene>
<dbReference type="EMBL" id="MU129259">
    <property type="protein sequence ID" value="KAF9504130.1"/>
    <property type="molecule type" value="Genomic_DNA"/>
</dbReference>
<dbReference type="AlphaFoldDB" id="A0A9P6DN10"/>
<comment type="caution">
    <text evidence="1">The sequence shown here is derived from an EMBL/GenBank/DDBJ whole genome shotgun (WGS) entry which is preliminary data.</text>
</comment>
<organism evidence="1 2">
    <name type="scientific">Hydnum rufescens UP504</name>
    <dbReference type="NCBI Taxonomy" id="1448309"/>
    <lineage>
        <taxon>Eukaryota</taxon>
        <taxon>Fungi</taxon>
        <taxon>Dikarya</taxon>
        <taxon>Basidiomycota</taxon>
        <taxon>Agaricomycotina</taxon>
        <taxon>Agaricomycetes</taxon>
        <taxon>Cantharellales</taxon>
        <taxon>Hydnaceae</taxon>
        <taxon>Hydnum</taxon>
    </lineage>
</organism>
<reference evidence="1" key="1">
    <citation type="journal article" date="2020" name="Nat. Commun.">
        <title>Large-scale genome sequencing of mycorrhizal fungi provides insights into the early evolution of symbiotic traits.</title>
        <authorList>
            <person name="Miyauchi S."/>
            <person name="Kiss E."/>
            <person name="Kuo A."/>
            <person name="Drula E."/>
            <person name="Kohler A."/>
            <person name="Sanchez-Garcia M."/>
            <person name="Morin E."/>
            <person name="Andreopoulos B."/>
            <person name="Barry K.W."/>
            <person name="Bonito G."/>
            <person name="Buee M."/>
            <person name="Carver A."/>
            <person name="Chen C."/>
            <person name="Cichocki N."/>
            <person name="Clum A."/>
            <person name="Culley D."/>
            <person name="Crous P.W."/>
            <person name="Fauchery L."/>
            <person name="Girlanda M."/>
            <person name="Hayes R.D."/>
            <person name="Keri Z."/>
            <person name="LaButti K."/>
            <person name="Lipzen A."/>
            <person name="Lombard V."/>
            <person name="Magnuson J."/>
            <person name="Maillard F."/>
            <person name="Murat C."/>
            <person name="Nolan M."/>
            <person name="Ohm R.A."/>
            <person name="Pangilinan J."/>
            <person name="Pereira M.F."/>
            <person name="Perotto S."/>
            <person name="Peter M."/>
            <person name="Pfister S."/>
            <person name="Riley R."/>
            <person name="Sitrit Y."/>
            <person name="Stielow J.B."/>
            <person name="Szollosi G."/>
            <person name="Zifcakova L."/>
            <person name="Stursova M."/>
            <person name="Spatafora J.W."/>
            <person name="Tedersoo L."/>
            <person name="Vaario L.M."/>
            <person name="Yamada A."/>
            <person name="Yan M."/>
            <person name="Wang P."/>
            <person name="Xu J."/>
            <person name="Bruns T."/>
            <person name="Baldrian P."/>
            <person name="Vilgalys R."/>
            <person name="Dunand C."/>
            <person name="Henrissat B."/>
            <person name="Grigoriev I.V."/>
            <person name="Hibbett D."/>
            <person name="Nagy L.G."/>
            <person name="Martin F.M."/>
        </authorList>
    </citation>
    <scope>NUCLEOTIDE SEQUENCE</scope>
    <source>
        <strain evidence="1">UP504</strain>
    </source>
</reference>